<keyword evidence="4" id="KW-0411">Iron-sulfur</keyword>
<dbReference type="SUPFAM" id="SSF54862">
    <property type="entry name" value="4Fe-4S ferredoxins"/>
    <property type="match status" value="1"/>
</dbReference>
<dbReference type="KEGG" id="minf:MESINF_2158"/>
<dbReference type="AlphaFoldDB" id="A0A7Z7PPY9"/>
<evidence type="ECO:0000313" key="7">
    <source>
        <dbReference type="Proteomes" id="UP000250796"/>
    </source>
</evidence>
<keyword evidence="2" id="KW-0479">Metal-binding</keyword>
<dbReference type="GO" id="GO:0051539">
    <property type="term" value="F:4 iron, 4 sulfur cluster binding"/>
    <property type="evidence" value="ECO:0007669"/>
    <property type="project" value="UniProtKB-KW"/>
</dbReference>
<gene>
    <name evidence="6" type="ORF">MESINF_2158</name>
</gene>
<name>A0A7Z7PPY9_9BACT</name>
<evidence type="ECO:0000256" key="4">
    <source>
        <dbReference type="ARBA" id="ARBA00023014"/>
    </source>
</evidence>
<feature type="domain" description="4Fe-4S ferredoxin-type" evidence="5">
    <location>
        <begin position="7"/>
        <end position="36"/>
    </location>
</feature>
<dbReference type="GO" id="GO:0046872">
    <property type="term" value="F:metal ion binding"/>
    <property type="evidence" value="ECO:0007669"/>
    <property type="project" value="UniProtKB-KW"/>
</dbReference>
<organism evidence="6 7">
    <name type="scientific">Mesotoga infera</name>
    <dbReference type="NCBI Taxonomy" id="1236046"/>
    <lineage>
        <taxon>Bacteria</taxon>
        <taxon>Thermotogati</taxon>
        <taxon>Thermotogota</taxon>
        <taxon>Thermotogae</taxon>
        <taxon>Kosmotogales</taxon>
        <taxon>Kosmotogaceae</taxon>
        <taxon>Mesotoga</taxon>
    </lineage>
</organism>
<dbReference type="PROSITE" id="PS00198">
    <property type="entry name" value="4FE4S_FER_1"/>
    <property type="match status" value="1"/>
</dbReference>
<evidence type="ECO:0000256" key="2">
    <source>
        <dbReference type="ARBA" id="ARBA00022723"/>
    </source>
</evidence>
<evidence type="ECO:0000256" key="3">
    <source>
        <dbReference type="ARBA" id="ARBA00023004"/>
    </source>
</evidence>
<proteinExistence type="predicted"/>
<dbReference type="Gene3D" id="3.30.70.20">
    <property type="match status" value="1"/>
</dbReference>
<accession>A0A7Z7PPY9</accession>
<dbReference type="Pfam" id="PF13187">
    <property type="entry name" value="Fer4_9"/>
    <property type="match status" value="1"/>
</dbReference>
<sequence length="74" mass="8295">MAGKRQFRVNINHNFCKRCGICYWICPTKTITKGELGKPQVLDHTTCIGCSMCENSCPDFAIDIQEVEAVIENA</sequence>
<keyword evidence="7" id="KW-1185">Reference proteome</keyword>
<evidence type="ECO:0000259" key="5">
    <source>
        <dbReference type="PROSITE" id="PS51379"/>
    </source>
</evidence>
<dbReference type="RefSeq" id="WP_169699730.1">
    <property type="nucleotide sequence ID" value="NZ_LS974202.1"/>
</dbReference>
<evidence type="ECO:0000313" key="6">
    <source>
        <dbReference type="EMBL" id="SSC13598.1"/>
    </source>
</evidence>
<protein>
    <recommendedName>
        <fullName evidence="5">4Fe-4S ferredoxin-type domain-containing protein</fullName>
    </recommendedName>
</protein>
<dbReference type="InterPro" id="IPR050572">
    <property type="entry name" value="Fe-S_Ferredoxin"/>
</dbReference>
<dbReference type="InterPro" id="IPR017900">
    <property type="entry name" value="4Fe4S_Fe_S_CS"/>
</dbReference>
<dbReference type="PROSITE" id="PS51379">
    <property type="entry name" value="4FE4S_FER_2"/>
    <property type="match status" value="2"/>
</dbReference>
<keyword evidence="3" id="KW-0408">Iron</keyword>
<dbReference type="PANTHER" id="PTHR43687">
    <property type="entry name" value="ADENYLYLSULFATE REDUCTASE, BETA SUBUNIT"/>
    <property type="match status" value="1"/>
</dbReference>
<dbReference type="PANTHER" id="PTHR43687:SF4">
    <property type="entry name" value="BLR5484 PROTEIN"/>
    <property type="match status" value="1"/>
</dbReference>
<reference evidence="6 7" key="1">
    <citation type="submission" date="2017-01" db="EMBL/GenBank/DDBJ databases">
        <authorList>
            <person name="Erauso G."/>
        </authorList>
    </citation>
    <scope>NUCLEOTIDE SEQUENCE [LARGE SCALE GENOMIC DNA]</scope>
    <source>
        <strain evidence="6">MESINF1</strain>
    </source>
</reference>
<evidence type="ECO:0000256" key="1">
    <source>
        <dbReference type="ARBA" id="ARBA00022485"/>
    </source>
</evidence>
<feature type="domain" description="4Fe-4S ferredoxin-type" evidence="5">
    <location>
        <begin position="37"/>
        <end position="67"/>
    </location>
</feature>
<dbReference type="EMBL" id="LS974202">
    <property type="protein sequence ID" value="SSC13598.1"/>
    <property type="molecule type" value="Genomic_DNA"/>
</dbReference>
<keyword evidence="1" id="KW-0004">4Fe-4S</keyword>
<dbReference type="Proteomes" id="UP000250796">
    <property type="component" value="Chromosome MESINF"/>
</dbReference>
<dbReference type="InterPro" id="IPR017896">
    <property type="entry name" value="4Fe4S_Fe-S-bd"/>
</dbReference>